<reference evidence="8" key="1">
    <citation type="journal article" date="2019" name="Int. J. Syst. Evol. Microbiol.">
        <title>The Global Catalogue of Microorganisms (GCM) 10K type strain sequencing project: providing services to taxonomists for standard genome sequencing and annotation.</title>
        <authorList>
            <consortium name="The Broad Institute Genomics Platform"/>
            <consortium name="The Broad Institute Genome Sequencing Center for Infectious Disease"/>
            <person name="Wu L."/>
            <person name="Ma J."/>
        </authorList>
    </citation>
    <scope>NUCLEOTIDE SEQUENCE [LARGE SCALE GENOMIC DNA]</scope>
    <source>
        <strain evidence="8">CGMCC 1.16455</strain>
    </source>
</reference>
<keyword evidence="8" id="KW-1185">Reference proteome</keyword>
<feature type="transmembrane region" description="Helical" evidence="6">
    <location>
        <begin position="147"/>
        <end position="163"/>
    </location>
</feature>
<dbReference type="GeneID" id="303296235"/>
<keyword evidence="4 6" id="KW-1133">Transmembrane helix</keyword>
<evidence type="ECO:0000256" key="2">
    <source>
        <dbReference type="ARBA" id="ARBA00022448"/>
    </source>
</evidence>
<proteinExistence type="predicted"/>
<evidence type="ECO:0000256" key="6">
    <source>
        <dbReference type="SAM" id="Phobius"/>
    </source>
</evidence>
<evidence type="ECO:0000313" key="7">
    <source>
        <dbReference type="EMBL" id="MFC5298224.1"/>
    </source>
</evidence>
<dbReference type="Pfam" id="PF01566">
    <property type="entry name" value="Nramp"/>
    <property type="match status" value="1"/>
</dbReference>
<dbReference type="Proteomes" id="UP001595937">
    <property type="component" value="Unassembled WGS sequence"/>
</dbReference>
<feature type="transmembrane region" description="Helical" evidence="6">
    <location>
        <begin position="427"/>
        <end position="447"/>
    </location>
</feature>
<protein>
    <submittedName>
        <fullName evidence="7">Nramp family divalent metal transporter</fullName>
    </submittedName>
</protein>
<evidence type="ECO:0000313" key="8">
    <source>
        <dbReference type="Proteomes" id="UP001595937"/>
    </source>
</evidence>
<evidence type="ECO:0000256" key="4">
    <source>
        <dbReference type="ARBA" id="ARBA00022989"/>
    </source>
</evidence>
<dbReference type="RefSeq" id="WP_343922541.1">
    <property type="nucleotide sequence ID" value="NZ_BAAAIR010000016.1"/>
</dbReference>
<evidence type="ECO:0000256" key="5">
    <source>
        <dbReference type="ARBA" id="ARBA00023136"/>
    </source>
</evidence>
<feature type="transmembrane region" description="Helical" evidence="6">
    <location>
        <begin position="175"/>
        <end position="195"/>
    </location>
</feature>
<dbReference type="EMBL" id="JBHSLN010000025">
    <property type="protein sequence ID" value="MFC5298224.1"/>
    <property type="molecule type" value="Genomic_DNA"/>
</dbReference>
<feature type="transmembrane region" description="Helical" evidence="6">
    <location>
        <begin position="468"/>
        <end position="489"/>
    </location>
</feature>
<keyword evidence="3 6" id="KW-0812">Transmembrane</keyword>
<evidence type="ECO:0000256" key="1">
    <source>
        <dbReference type="ARBA" id="ARBA00004141"/>
    </source>
</evidence>
<keyword evidence="5 6" id="KW-0472">Membrane</keyword>
<name>A0ABW0FGQ6_9MICO</name>
<accession>A0ABW0FGQ6</accession>
<evidence type="ECO:0000256" key="3">
    <source>
        <dbReference type="ARBA" id="ARBA00022692"/>
    </source>
</evidence>
<dbReference type="InterPro" id="IPR001046">
    <property type="entry name" value="NRAMP_fam"/>
</dbReference>
<dbReference type="PANTHER" id="PTHR11706">
    <property type="entry name" value="SOLUTE CARRIER PROTEIN FAMILY 11 MEMBER"/>
    <property type="match status" value="1"/>
</dbReference>
<feature type="transmembrane region" description="Helical" evidence="6">
    <location>
        <begin position="304"/>
        <end position="326"/>
    </location>
</feature>
<feature type="transmembrane region" description="Helical" evidence="6">
    <location>
        <begin position="31"/>
        <end position="52"/>
    </location>
</feature>
<keyword evidence="2" id="KW-0813">Transport</keyword>
<feature type="transmembrane region" description="Helical" evidence="6">
    <location>
        <begin position="230"/>
        <end position="249"/>
    </location>
</feature>
<dbReference type="PANTHER" id="PTHR11706:SF33">
    <property type="entry name" value="NATURAL RESISTANCE-ASSOCIATED MACROPHAGE PROTEIN 2"/>
    <property type="match status" value="1"/>
</dbReference>
<comment type="caution">
    <text evidence="7">The sequence shown here is derived from an EMBL/GenBank/DDBJ whole genome shotgun (WGS) entry which is preliminary data.</text>
</comment>
<organism evidence="7 8">
    <name type="scientific">Brachybacterium tyrofermentans</name>
    <dbReference type="NCBI Taxonomy" id="47848"/>
    <lineage>
        <taxon>Bacteria</taxon>
        <taxon>Bacillati</taxon>
        <taxon>Actinomycetota</taxon>
        <taxon>Actinomycetes</taxon>
        <taxon>Micrococcales</taxon>
        <taxon>Dermabacteraceae</taxon>
        <taxon>Brachybacterium</taxon>
    </lineage>
</organism>
<feature type="transmembrane region" description="Helical" evidence="6">
    <location>
        <begin position="357"/>
        <end position="382"/>
    </location>
</feature>
<dbReference type="NCBIfam" id="NF037982">
    <property type="entry name" value="Nramp_1"/>
    <property type="match status" value="1"/>
</dbReference>
<comment type="subcellular location">
    <subcellularLocation>
        <location evidence="1">Membrane</location>
        <topology evidence="1">Multi-pass membrane protein</topology>
    </subcellularLocation>
</comment>
<feature type="transmembrane region" description="Helical" evidence="6">
    <location>
        <begin position="108"/>
        <end position="127"/>
    </location>
</feature>
<feature type="transmembrane region" description="Helical" evidence="6">
    <location>
        <begin position="403"/>
        <end position="421"/>
    </location>
</feature>
<feature type="transmembrane region" description="Helical" evidence="6">
    <location>
        <begin position="64"/>
        <end position="88"/>
    </location>
</feature>
<sequence length="494" mass="54180">MTTGQPEKLGLEELRFPEADPRLKKWSFGNLIAFTGPGMILASVTIGNGEIFSASRGGAVFGTVIIWTFVLCAIMKAAIIYSGGRYIVLTGEHPFQRWAQIIPGPKNWLALLLGVLAVVCFPSWAVAYFKGLGQWSNWTFHTDIDPMVWGMFWGIVGFATVFLRSFKIVENFQTVVVGLMIVFAFVAVFVSNPPWAEAFKGLIPSVPSEYPAWVRDGFPDVASRPIPLEIIAYLGALGGGTYDYIGYVGSLREKRWGLLGVPNHAELEEKLRRLDTDQARIPLSTDPENVANGRAWLRAVKLDVLASFVSVTILALTFIILGDVVLGTGAAETVPGDDDILTDQAAFFSVISPVLVYLYQLAIWAAFFGSLQALFSTIYPYTFRESFAPSFKALRDPKNWQKVRIGVAAYTFLGATVLLFSGISYTAVISFAGILGGVLSLGVWGFAQLWTEHKVLPPQFRMHKAAQVLVAVSSLALFVFGLIALVQFFQDFLG</sequence>
<gene>
    <name evidence="7" type="ORF">ACFPK8_11935</name>
</gene>